<dbReference type="Proteomes" id="UP000821865">
    <property type="component" value="Chromosome 2"/>
</dbReference>
<name>A0ACB8DH39_DERSI</name>
<comment type="caution">
    <text evidence="1">The sequence shown here is derived from an EMBL/GenBank/DDBJ whole genome shotgun (WGS) entry which is preliminary data.</text>
</comment>
<accession>A0ACB8DH39</accession>
<protein>
    <submittedName>
        <fullName evidence="1">Uncharacterized protein</fullName>
    </submittedName>
</protein>
<evidence type="ECO:0000313" key="2">
    <source>
        <dbReference type="Proteomes" id="UP000821865"/>
    </source>
</evidence>
<dbReference type="EMBL" id="CM023471">
    <property type="protein sequence ID" value="KAH7967407.1"/>
    <property type="molecule type" value="Genomic_DNA"/>
</dbReference>
<keyword evidence="2" id="KW-1185">Reference proteome</keyword>
<proteinExistence type="predicted"/>
<organism evidence="1 2">
    <name type="scientific">Dermacentor silvarum</name>
    <name type="common">Tick</name>
    <dbReference type="NCBI Taxonomy" id="543639"/>
    <lineage>
        <taxon>Eukaryota</taxon>
        <taxon>Metazoa</taxon>
        <taxon>Ecdysozoa</taxon>
        <taxon>Arthropoda</taxon>
        <taxon>Chelicerata</taxon>
        <taxon>Arachnida</taxon>
        <taxon>Acari</taxon>
        <taxon>Parasitiformes</taxon>
        <taxon>Ixodida</taxon>
        <taxon>Ixodoidea</taxon>
        <taxon>Ixodidae</taxon>
        <taxon>Rhipicephalinae</taxon>
        <taxon>Dermacentor</taxon>
    </lineage>
</organism>
<sequence>MRSLLVLFWASIVVSRKVPPHIIFVLVDDLGWDDVSFHGSSQIPTPNIDTLAADGIILNNYYVQPMCTPSRSALMTGMYPIHTGMQHWVIRSPEPWGLPLELKIMPQYLKELGYATHLVGKKRHVGLDFRMNMAPTQKGSGRYATDLFADHAISLIESHNKSQPLFLYLSHLAPHAATEKEPLQAPDENVRKFTYIGDGNRTMFAAMVDKLDESIGRLTEALQRADMLENAIIVFSSDNGALPYGTHSNSGFNWPLRGTKMSLWEGGVRVPAFIWSPLLQKRRRVSRQLMHITDWLPTLYAAAGGTPSNLGYVDGYNMWEALSRGWRSPRKEVLLNIDPVTGSGALRYGKHKIVYDVPVRGSSDVHLKTPGQPRPTSQADEELDWLMENSLAAKALRMFYNTNRLPPRPNWRKDATVQCGVLAYRSNFVSQQPPYLFDLEIDPCEMFNLADIRRRTMGTMVRMLQSFEQSMIPHRNQPEDPGSYPEKHGGIWTTWKRSPQ</sequence>
<evidence type="ECO:0000313" key="1">
    <source>
        <dbReference type="EMBL" id="KAH7967407.1"/>
    </source>
</evidence>
<gene>
    <name evidence="1" type="ORF">HPB49_024535</name>
</gene>
<reference evidence="1" key="1">
    <citation type="submission" date="2020-05" db="EMBL/GenBank/DDBJ databases">
        <title>Large-scale comparative analyses of tick genomes elucidate their genetic diversity and vector capacities.</title>
        <authorList>
            <person name="Jia N."/>
            <person name="Wang J."/>
            <person name="Shi W."/>
            <person name="Du L."/>
            <person name="Sun Y."/>
            <person name="Zhan W."/>
            <person name="Jiang J."/>
            <person name="Wang Q."/>
            <person name="Zhang B."/>
            <person name="Ji P."/>
            <person name="Sakyi L.B."/>
            <person name="Cui X."/>
            <person name="Yuan T."/>
            <person name="Jiang B."/>
            <person name="Yang W."/>
            <person name="Lam T.T.-Y."/>
            <person name="Chang Q."/>
            <person name="Ding S."/>
            <person name="Wang X."/>
            <person name="Zhu J."/>
            <person name="Ruan X."/>
            <person name="Zhao L."/>
            <person name="Wei J."/>
            <person name="Que T."/>
            <person name="Du C."/>
            <person name="Cheng J."/>
            <person name="Dai P."/>
            <person name="Han X."/>
            <person name="Huang E."/>
            <person name="Gao Y."/>
            <person name="Liu J."/>
            <person name="Shao H."/>
            <person name="Ye R."/>
            <person name="Li L."/>
            <person name="Wei W."/>
            <person name="Wang X."/>
            <person name="Wang C."/>
            <person name="Yang T."/>
            <person name="Huo Q."/>
            <person name="Li W."/>
            <person name="Guo W."/>
            <person name="Chen H."/>
            <person name="Zhou L."/>
            <person name="Ni X."/>
            <person name="Tian J."/>
            <person name="Zhou Y."/>
            <person name="Sheng Y."/>
            <person name="Liu T."/>
            <person name="Pan Y."/>
            <person name="Xia L."/>
            <person name="Li J."/>
            <person name="Zhao F."/>
            <person name="Cao W."/>
        </authorList>
    </citation>
    <scope>NUCLEOTIDE SEQUENCE</scope>
    <source>
        <strain evidence="1">Dsil-2018</strain>
    </source>
</reference>